<feature type="chain" id="PRO_5019834876" evidence="1">
    <location>
        <begin position="21"/>
        <end position="199"/>
    </location>
</feature>
<keyword evidence="3" id="KW-1185">Reference proteome</keyword>
<dbReference type="Proteomes" id="UP000277811">
    <property type="component" value="Unassembled WGS sequence"/>
</dbReference>
<accession>A0A498R5F8</accession>
<dbReference type="AlphaFoldDB" id="A0A498R5F8"/>
<protein>
    <submittedName>
        <fullName evidence="2">Uncharacterized protein</fullName>
    </submittedName>
</protein>
<proteinExistence type="predicted"/>
<gene>
    <name evidence="2" type="ORF">LUCI_3221</name>
</gene>
<evidence type="ECO:0000313" key="2">
    <source>
        <dbReference type="EMBL" id="VBB07956.1"/>
    </source>
</evidence>
<reference evidence="2 3" key="1">
    <citation type="submission" date="2018-06" db="EMBL/GenBank/DDBJ databases">
        <authorList>
            <person name="Strepis N."/>
        </authorList>
    </citation>
    <scope>NUCLEOTIDE SEQUENCE [LARGE SCALE GENOMIC DNA]</scope>
    <source>
        <strain evidence="2">LUCI</strain>
    </source>
</reference>
<organism evidence="2 3">
    <name type="scientific">Lucifera butyrica</name>
    <dbReference type="NCBI Taxonomy" id="1351585"/>
    <lineage>
        <taxon>Bacteria</taxon>
        <taxon>Bacillati</taxon>
        <taxon>Bacillota</taxon>
        <taxon>Negativicutes</taxon>
        <taxon>Veillonellales</taxon>
        <taxon>Veillonellaceae</taxon>
        <taxon>Lucifera</taxon>
    </lineage>
</organism>
<dbReference type="RefSeq" id="WP_122628876.1">
    <property type="nucleotide sequence ID" value="NZ_UPPP01000083.1"/>
</dbReference>
<sequence length="199" mass="22505">MRIAGMVLLLLMICFNQAYAISPINKDTIQAAQDYGKKYDQMNWNDFSLDWTSYEENAAKLNAATERAYFYTPFLLIAADARDKTLKKLSVTLEDSEKIITDYTGFWVFSVTLFGDNINFTQDGNAVLQQGPKLLKASQSVIPSEASPTGWNSKDAAYMAQCYFYFSAKDLSSLKPVILAVTTGNKKVRRFYFDIAKIR</sequence>
<evidence type="ECO:0000256" key="1">
    <source>
        <dbReference type="SAM" id="SignalP"/>
    </source>
</evidence>
<feature type="signal peptide" evidence="1">
    <location>
        <begin position="1"/>
        <end position="20"/>
    </location>
</feature>
<evidence type="ECO:0000313" key="3">
    <source>
        <dbReference type="Proteomes" id="UP000277811"/>
    </source>
</evidence>
<dbReference type="OrthoDB" id="1679609at2"/>
<dbReference type="EMBL" id="UPPP01000083">
    <property type="protein sequence ID" value="VBB07956.1"/>
    <property type="molecule type" value="Genomic_DNA"/>
</dbReference>
<keyword evidence="1" id="KW-0732">Signal</keyword>
<name>A0A498R5F8_9FIRM</name>